<dbReference type="PANTHER" id="PTHR34547">
    <property type="entry name" value="YACP-LIKE NYN DOMAIN PROTEIN"/>
    <property type="match status" value="1"/>
</dbReference>
<reference evidence="2" key="2">
    <citation type="journal article" date="2021" name="Mar. Drugs">
        <title>Genome Reduction and Secondary Metabolism of the Marine Sponge-Associated Cyanobacterium Leptothoe.</title>
        <authorList>
            <person name="Konstantinou D."/>
            <person name="Popin R.V."/>
            <person name="Fewer D.P."/>
            <person name="Sivonen K."/>
            <person name="Gkelis S."/>
        </authorList>
    </citation>
    <scope>NUCLEOTIDE SEQUENCE</scope>
    <source>
        <strain evidence="2">TAU-MAC 1115</strain>
    </source>
</reference>
<evidence type="ECO:0000313" key="3">
    <source>
        <dbReference type="Proteomes" id="UP000717364"/>
    </source>
</evidence>
<accession>A0A947GK02</accession>
<organism evidence="2 3">
    <name type="scientific">Leptothoe spongobia TAU-MAC 1115</name>
    <dbReference type="NCBI Taxonomy" id="1967444"/>
    <lineage>
        <taxon>Bacteria</taxon>
        <taxon>Bacillati</taxon>
        <taxon>Cyanobacteriota</taxon>
        <taxon>Cyanophyceae</taxon>
        <taxon>Nodosilineales</taxon>
        <taxon>Cymatolegaceae</taxon>
        <taxon>Leptothoe</taxon>
        <taxon>Leptothoe spongobia</taxon>
    </lineage>
</organism>
<sequence>MNGSPSQAILLVDGYNVIGAWPDLIELRDFQGLNAARVSLAETLANYSAYQGFETLLVFDAYGQRQSHRVEKFTQHLAIHYTSFGQTADSYIEISCAKFRDDVRKFEKRLIVATSDRAQQLTVVGYGAEWMSAAQLNADVNLSAQKVKHRQKPQKQSKQRFLSKSLNPDTQAKLARLRSNLTES</sequence>
<keyword evidence="3" id="KW-1185">Reference proteome</keyword>
<dbReference type="RefSeq" id="WP_215610012.1">
    <property type="nucleotide sequence ID" value="NZ_JADOES010000036.1"/>
</dbReference>
<name>A0A947GK02_9CYAN</name>
<comment type="caution">
    <text evidence="2">The sequence shown here is derived from an EMBL/GenBank/DDBJ whole genome shotgun (WGS) entry which is preliminary data.</text>
</comment>
<dbReference type="Pfam" id="PF05991">
    <property type="entry name" value="NYN_YacP"/>
    <property type="match status" value="1"/>
</dbReference>
<protein>
    <submittedName>
        <fullName evidence="2">NYN domain-containing protein</fullName>
    </submittedName>
</protein>
<proteinExistence type="predicted"/>
<feature type="region of interest" description="Disordered" evidence="1">
    <location>
        <begin position="149"/>
        <end position="168"/>
    </location>
</feature>
<dbReference type="AlphaFoldDB" id="A0A947GK02"/>
<reference evidence="2" key="1">
    <citation type="submission" date="2020-11" db="EMBL/GenBank/DDBJ databases">
        <authorList>
            <person name="Konstantinou D."/>
            <person name="Gkelis S."/>
            <person name="Popin R."/>
            <person name="Fewer D."/>
            <person name="Sivonen K."/>
        </authorList>
    </citation>
    <scope>NUCLEOTIDE SEQUENCE</scope>
    <source>
        <strain evidence="2">TAU-MAC 1115</strain>
    </source>
</reference>
<dbReference type="PANTHER" id="PTHR34547:SF1">
    <property type="entry name" value="YACP-LIKE NYN DOMAIN PROTEIN"/>
    <property type="match status" value="1"/>
</dbReference>
<gene>
    <name evidence="2" type="ORF">IXB50_16060</name>
</gene>
<dbReference type="InterPro" id="IPR010298">
    <property type="entry name" value="YacP-like"/>
</dbReference>
<evidence type="ECO:0000313" key="2">
    <source>
        <dbReference type="EMBL" id="MBT9316944.1"/>
    </source>
</evidence>
<feature type="compositionally biased region" description="Polar residues" evidence="1">
    <location>
        <begin position="159"/>
        <end position="168"/>
    </location>
</feature>
<dbReference type="Proteomes" id="UP000717364">
    <property type="component" value="Unassembled WGS sequence"/>
</dbReference>
<dbReference type="EMBL" id="JADOES010000036">
    <property type="protein sequence ID" value="MBT9316944.1"/>
    <property type="molecule type" value="Genomic_DNA"/>
</dbReference>
<evidence type="ECO:0000256" key="1">
    <source>
        <dbReference type="SAM" id="MobiDB-lite"/>
    </source>
</evidence>
<feature type="compositionally biased region" description="Basic residues" evidence="1">
    <location>
        <begin position="149"/>
        <end position="158"/>
    </location>
</feature>
<dbReference type="CDD" id="cd10912">
    <property type="entry name" value="PIN_YacP-like"/>
    <property type="match status" value="1"/>
</dbReference>